<keyword evidence="6 8" id="KW-0687">Ribonucleoprotein</keyword>
<gene>
    <name evidence="8" type="primary">rpsZ</name>
    <name evidence="8" type="synonym">rps14</name>
    <name evidence="8" type="synonym">rpsN</name>
    <name evidence="9" type="ORF">ISF26_17260</name>
</gene>
<dbReference type="InterPro" id="IPR043140">
    <property type="entry name" value="Ribosomal_uS14_sf"/>
</dbReference>
<comment type="similarity">
    <text evidence="8">Belongs to the universal ribosomal protein uS14 family. Zinc-binding uS14 subfamily.</text>
</comment>
<dbReference type="EMBL" id="CP063845">
    <property type="protein sequence ID" value="UFP93524.1"/>
    <property type="molecule type" value="Genomic_DNA"/>
</dbReference>
<dbReference type="InterPro" id="IPR018271">
    <property type="entry name" value="Ribosomal_uS14_CS"/>
</dbReference>
<dbReference type="InterPro" id="IPR023053">
    <property type="entry name" value="Ribosomal_uS14_bact"/>
</dbReference>
<evidence type="ECO:0000256" key="2">
    <source>
        <dbReference type="ARBA" id="ARBA00022730"/>
    </source>
</evidence>
<sequence length="68" mass="8002">MAKVSMVEREKKRQKLVLKGKLSDTRLHNRCWRCGRPRGYIRDFGLCRICFREMAHQGLLPGVVKASW</sequence>
<dbReference type="SUPFAM" id="SSF57716">
    <property type="entry name" value="Glucocorticoid receptor-like (DNA-binding domain)"/>
    <property type="match status" value="1"/>
</dbReference>
<comment type="subunit">
    <text evidence="8">Part of the 30S ribosomal subunit. Contacts proteins S3 and S10.</text>
</comment>
<keyword evidence="1 8" id="KW-0479">Metal-binding</keyword>
<dbReference type="HAMAP" id="MF_01364_B">
    <property type="entry name" value="Ribosomal_uS14_2_B"/>
    <property type="match status" value="1"/>
</dbReference>
<dbReference type="GO" id="GO:0005840">
    <property type="term" value="C:ribosome"/>
    <property type="evidence" value="ECO:0007669"/>
    <property type="project" value="UniProtKB-KW"/>
</dbReference>
<dbReference type="PANTHER" id="PTHR19836">
    <property type="entry name" value="30S RIBOSOMAL PROTEIN S14"/>
    <property type="match status" value="1"/>
</dbReference>
<dbReference type="PANTHER" id="PTHR19836:SF19">
    <property type="entry name" value="SMALL RIBOSOMAL SUBUNIT PROTEIN US14M"/>
    <property type="match status" value="1"/>
</dbReference>
<reference evidence="9 10" key="1">
    <citation type="journal article" date="2021" name="Genome Biol. Evol.">
        <title>Complete Genome Sequencing of a Novel Gloeobacter Species from a Waterfall Cave in Mexico.</title>
        <authorList>
            <person name="Saw J.H."/>
            <person name="Cardona T."/>
            <person name="Montejano G."/>
        </authorList>
    </citation>
    <scope>NUCLEOTIDE SEQUENCE [LARGE SCALE GENOMIC DNA]</scope>
    <source>
        <strain evidence="9">MG652769</strain>
    </source>
</reference>
<dbReference type="Gene3D" id="4.10.830.10">
    <property type="entry name" value="30s Ribosomal Protein S14, Chain N"/>
    <property type="match status" value="1"/>
</dbReference>
<evidence type="ECO:0000256" key="6">
    <source>
        <dbReference type="ARBA" id="ARBA00023274"/>
    </source>
</evidence>
<evidence type="ECO:0000256" key="3">
    <source>
        <dbReference type="ARBA" id="ARBA00022833"/>
    </source>
</evidence>
<feature type="binding site" evidence="8">
    <location>
        <position position="47"/>
    </location>
    <ligand>
        <name>Zn(2+)</name>
        <dbReference type="ChEBI" id="CHEBI:29105"/>
    </ligand>
</feature>
<keyword evidence="5 8" id="KW-0689">Ribosomal protein</keyword>
<feature type="binding site" evidence="8">
    <location>
        <position position="34"/>
    </location>
    <ligand>
        <name>Zn(2+)</name>
        <dbReference type="ChEBI" id="CHEBI:29105"/>
    </ligand>
</feature>
<protein>
    <recommendedName>
        <fullName evidence="7 8">Small ribosomal subunit protein uS14</fullName>
    </recommendedName>
</protein>
<dbReference type="NCBIfam" id="NF005974">
    <property type="entry name" value="PRK08061.1"/>
    <property type="match status" value="1"/>
</dbReference>
<evidence type="ECO:0000313" key="9">
    <source>
        <dbReference type="EMBL" id="UFP93524.1"/>
    </source>
</evidence>
<keyword evidence="3 8" id="KW-0862">Zinc</keyword>
<comment type="cofactor">
    <cofactor evidence="8">
        <name>Zn(2+)</name>
        <dbReference type="ChEBI" id="CHEBI:29105"/>
    </cofactor>
    <text evidence="8">Binds 1 zinc ion per subunit.</text>
</comment>
<proteinExistence type="inferred from homology"/>
<keyword evidence="10" id="KW-1185">Reference proteome</keyword>
<comment type="function">
    <text evidence="8">Binds 16S rRNA, required for the assembly of 30S particles and may also be responsible for determining the conformation of the 16S rRNA at the A site.</text>
</comment>
<accession>A0ABY3PIS4</accession>
<name>A0ABY3PIS4_9CYAN</name>
<evidence type="ECO:0000256" key="1">
    <source>
        <dbReference type="ARBA" id="ARBA00022723"/>
    </source>
</evidence>
<dbReference type="PROSITE" id="PS00527">
    <property type="entry name" value="RIBOSOMAL_S14"/>
    <property type="match status" value="1"/>
</dbReference>
<evidence type="ECO:0000256" key="7">
    <source>
        <dbReference type="ARBA" id="ARBA00035167"/>
    </source>
</evidence>
<dbReference type="Proteomes" id="UP001054846">
    <property type="component" value="Chromosome"/>
</dbReference>
<keyword evidence="2 8" id="KW-0699">rRNA-binding</keyword>
<dbReference type="Pfam" id="PF00253">
    <property type="entry name" value="Ribosomal_S14"/>
    <property type="match status" value="1"/>
</dbReference>
<dbReference type="RefSeq" id="WP_011143902.1">
    <property type="nucleotide sequence ID" value="NZ_CP063845.1"/>
</dbReference>
<keyword evidence="4 8" id="KW-0694">RNA-binding</keyword>
<feature type="binding site" evidence="8">
    <location>
        <position position="50"/>
    </location>
    <ligand>
        <name>Zn(2+)</name>
        <dbReference type="ChEBI" id="CHEBI:29105"/>
    </ligand>
</feature>
<feature type="binding site" evidence="8">
    <location>
        <position position="31"/>
    </location>
    <ligand>
        <name>Zn(2+)</name>
        <dbReference type="ChEBI" id="CHEBI:29105"/>
    </ligand>
</feature>
<organism evidence="9 10">
    <name type="scientific">Gloeobacter morelensis MG652769</name>
    <dbReference type="NCBI Taxonomy" id="2781736"/>
    <lineage>
        <taxon>Bacteria</taxon>
        <taxon>Bacillati</taxon>
        <taxon>Cyanobacteriota</taxon>
        <taxon>Cyanophyceae</taxon>
        <taxon>Gloeobacterales</taxon>
        <taxon>Gloeobacteraceae</taxon>
        <taxon>Gloeobacter</taxon>
        <taxon>Gloeobacter morelensis</taxon>
    </lineage>
</organism>
<evidence type="ECO:0000256" key="8">
    <source>
        <dbReference type="HAMAP-Rule" id="MF_01364"/>
    </source>
</evidence>
<dbReference type="InterPro" id="IPR001209">
    <property type="entry name" value="Ribosomal_uS14"/>
</dbReference>
<evidence type="ECO:0000313" key="10">
    <source>
        <dbReference type="Proteomes" id="UP001054846"/>
    </source>
</evidence>
<evidence type="ECO:0000256" key="5">
    <source>
        <dbReference type="ARBA" id="ARBA00022980"/>
    </source>
</evidence>
<evidence type="ECO:0000256" key="4">
    <source>
        <dbReference type="ARBA" id="ARBA00022884"/>
    </source>
</evidence>